<dbReference type="GO" id="GO:0005509">
    <property type="term" value="F:calcium ion binding"/>
    <property type="evidence" value="ECO:0007669"/>
    <property type="project" value="UniProtKB-ARBA"/>
</dbReference>
<reference evidence="16" key="1">
    <citation type="journal article" date="2014" name="Int. J. Syst. Evol. Microbiol.">
        <title>Complete genome sequence of Corynebacterium casei LMG S-19264T (=DSM 44701T), isolated from a smear-ripened cheese.</title>
        <authorList>
            <consortium name="US DOE Joint Genome Institute (JGI-PGF)"/>
            <person name="Walter F."/>
            <person name="Albersmeier A."/>
            <person name="Kalinowski J."/>
            <person name="Ruckert C."/>
        </authorList>
    </citation>
    <scope>NUCLEOTIDE SEQUENCE</scope>
    <source>
        <strain evidence="16">CGMCC 1.12813</strain>
    </source>
</reference>
<comment type="cofactor">
    <cofactor evidence="2">
        <name>a divalent metal cation</name>
        <dbReference type="ChEBI" id="CHEBI:60240"/>
    </cofactor>
</comment>
<feature type="region of interest" description="Disordered" evidence="12">
    <location>
        <begin position="58"/>
        <end position="81"/>
    </location>
</feature>
<evidence type="ECO:0000313" key="16">
    <source>
        <dbReference type="EMBL" id="GGB05436.1"/>
    </source>
</evidence>
<dbReference type="SMART" id="SM00304">
    <property type="entry name" value="HAMP"/>
    <property type="match status" value="1"/>
</dbReference>
<dbReference type="CDD" id="cd00082">
    <property type="entry name" value="HisKA"/>
    <property type="match status" value="1"/>
</dbReference>
<dbReference type="InterPro" id="IPR005467">
    <property type="entry name" value="His_kinase_dom"/>
</dbReference>
<dbReference type="AlphaFoldDB" id="A0A916SLM3"/>
<evidence type="ECO:0000256" key="1">
    <source>
        <dbReference type="ARBA" id="ARBA00000085"/>
    </source>
</evidence>
<evidence type="ECO:0000256" key="4">
    <source>
        <dbReference type="ARBA" id="ARBA00012438"/>
    </source>
</evidence>
<dbReference type="GO" id="GO:0000155">
    <property type="term" value="F:phosphorelay sensor kinase activity"/>
    <property type="evidence" value="ECO:0007669"/>
    <property type="project" value="InterPro"/>
</dbReference>
<keyword evidence="8 16" id="KW-0418">Kinase</keyword>
<evidence type="ECO:0000256" key="5">
    <source>
        <dbReference type="ARBA" id="ARBA00022553"/>
    </source>
</evidence>
<dbReference type="FunFam" id="3.30.565.10:FF:000006">
    <property type="entry name" value="Sensor histidine kinase WalK"/>
    <property type="match status" value="1"/>
</dbReference>
<dbReference type="CDD" id="cd00075">
    <property type="entry name" value="HATPase"/>
    <property type="match status" value="1"/>
</dbReference>
<dbReference type="InterPro" id="IPR036890">
    <property type="entry name" value="HATPase_C_sf"/>
</dbReference>
<dbReference type="Proteomes" id="UP000606922">
    <property type="component" value="Unassembled WGS sequence"/>
</dbReference>
<dbReference type="InterPro" id="IPR003594">
    <property type="entry name" value="HATPase_dom"/>
</dbReference>
<dbReference type="PROSITE" id="PS50109">
    <property type="entry name" value="HIS_KIN"/>
    <property type="match status" value="1"/>
</dbReference>
<comment type="subcellular location">
    <subcellularLocation>
        <location evidence="3">Cell membrane</location>
    </subcellularLocation>
</comment>
<evidence type="ECO:0000256" key="13">
    <source>
        <dbReference type="SAM" id="Phobius"/>
    </source>
</evidence>
<evidence type="ECO:0000256" key="8">
    <source>
        <dbReference type="ARBA" id="ARBA00022777"/>
    </source>
</evidence>
<dbReference type="Gene3D" id="1.10.287.130">
    <property type="match status" value="1"/>
</dbReference>
<evidence type="ECO:0000256" key="12">
    <source>
        <dbReference type="SAM" id="MobiDB-lite"/>
    </source>
</evidence>
<keyword evidence="10" id="KW-0902">Two-component regulatory system</keyword>
<dbReference type="SMART" id="SM00388">
    <property type="entry name" value="HisKA"/>
    <property type="match status" value="1"/>
</dbReference>
<dbReference type="GO" id="GO:0005886">
    <property type="term" value="C:plasma membrane"/>
    <property type="evidence" value="ECO:0007669"/>
    <property type="project" value="UniProtKB-SubCell"/>
</dbReference>
<feature type="domain" description="HAMP" evidence="15">
    <location>
        <begin position="193"/>
        <end position="255"/>
    </location>
</feature>
<keyword evidence="6" id="KW-0808">Transferase</keyword>
<dbReference type="SMART" id="SM00387">
    <property type="entry name" value="HATPase_c"/>
    <property type="match status" value="1"/>
</dbReference>
<evidence type="ECO:0000256" key="9">
    <source>
        <dbReference type="ARBA" id="ARBA00022989"/>
    </source>
</evidence>
<evidence type="ECO:0000256" key="10">
    <source>
        <dbReference type="ARBA" id="ARBA00023012"/>
    </source>
</evidence>
<feature type="domain" description="Histidine kinase" evidence="14">
    <location>
        <begin position="270"/>
        <end position="484"/>
    </location>
</feature>
<dbReference type="Pfam" id="PF00672">
    <property type="entry name" value="HAMP"/>
    <property type="match status" value="1"/>
</dbReference>
<dbReference type="Pfam" id="PF00512">
    <property type="entry name" value="HisKA"/>
    <property type="match status" value="1"/>
</dbReference>
<name>A0A916SLM3_9MICO</name>
<evidence type="ECO:0000256" key="2">
    <source>
        <dbReference type="ARBA" id="ARBA00001968"/>
    </source>
</evidence>
<evidence type="ECO:0000256" key="3">
    <source>
        <dbReference type="ARBA" id="ARBA00004236"/>
    </source>
</evidence>
<dbReference type="FunFam" id="1.10.287.130:FF:000001">
    <property type="entry name" value="Two-component sensor histidine kinase"/>
    <property type="match status" value="1"/>
</dbReference>
<keyword evidence="17" id="KW-1185">Reference proteome</keyword>
<dbReference type="EC" id="2.7.13.3" evidence="4"/>
<evidence type="ECO:0000256" key="11">
    <source>
        <dbReference type="ARBA" id="ARBA00023136"/>
    </source>
</evidence>
<dbReference type="SUPFAM" id="SSF55874">
    <property type="entry name" value="ATPase domain of HSP90 chaperone/DNA topoisomerase II/histidine kinase"/>
    <property type="match status" value="1"/>
</dbReference>
<comment type="catalytic activity">
    <reaction evidence="1">
        <text>ATP + protein L-histidine = ADP + protein N-phospho-L-histidine.</text>
        <dbReference type="EC" id="2.7.13.3"/>
    </reaction>
</comment>
<reference evidence="16" key="2">
    <citation type="submission" date="2020-09" db="EMBL/GenBank/DDBJ databases">
        <authorList>
            <person name="Sun Q."/>
            <person name="Zhou Y."/>
        </authorList>
    </citation>
    <scope>NUCLEOTIDE SEQUENCE</scope>
    <source>
        <strain evidence="16">CGMCC 1.12813</strain>
    </source>
</reference>
<dbReference type="PRINTS" id="PR00344">
    <property type="entry name" value="BCTRLSENSOR"/>
</dbReference>
<accession>A0A916SLM3</accession>
<dbReference type="RefSeq" id="WP_188510480.1">
    <property type="nucleotide sequence ID" value="NZ_BMGB01000001.1"/>
</dbReference>
<evidence type="ECO:0000259" key="14">
    <source>
        <dbReference type="PROSITE" id="PS50109"/>
    </source>
</evidence>
<evidence type="ECO:0000259" key="15">
    <source>
        <dbReference type="PROSITE" id="PS50885"/>
    </source>
</evidence>
<protein>
    <recommendedName>
        <fullName evidence="4">histidine kinase</fullName>
        <ecNumber evidence="4">2.7.13.3</ecNumber>
    </recommendedName>
</protein>
<dbReference type="Gene3D" id="6.10.340.10">
    <property type="match status" value="1"/>
</dbReference>
<dbReference type="PROSITE" id="PS50885">
    <property type="entry name" value="HAMP"/>
    <property type="match status" value="1"/>
</dbReference>
<proteinExistence type="predicted"/>
<dbReference type="CDD" id="cd06225">
    <property type="entry name" value="HAMP"/>
    <property type="match status" value="1"/>
</dbReference>
<dbReference type="SUPFAM" id="SSF47384">
    <property type="entry name" value="Homodimeric domain of signal transducing histidine kinase"/>
    <property type="match status" value="1"/>
</dbReference>
<dbReference type="InterPro" id="IPR050428">
    <property type="entry name" value="TCS_sensor_his_kinase"/>
</dbReference>
<evidence type="ECO:0000313" key="17">
    <source>
        <dbReference type="Proteomes" id="UP000606922"/>
    </source>
</evidence>
<dbReference type="PANTHER" id="PTHR45436">
    <property type="entry name" value="SENSOR HISTIDINE KINASE YKOH"/>
    <property type="match status" value="1"/>
</dbReference>
<keyword evidence="11 13" id="KW-0472">Membrane</keyword>
<dbReference type="Pfam" id="PF02518">
    <property type="entry name" value="HATPase_c"/>
    <property type="match status" value="1"/>
</dbReference>
<dbReference type="InterPro" id="IPR036097">
    <property type="entry name" value="HisK_dim/P_sf"/>
</dbReference>
<dbReference type="Gene3D" id="3.30.565.10">
    <property type="entry name" value="Histidine kinase-like ATPase, C-terminal domain"/>
    <property type="match status" value="1"/>
</dbReference>
<gene>
    <name evidence="16" type="ORF">GCM10010979_20130</name>
</gene>
<dbReference type="InterPro" id="IPR004358">
    <property type="entry name" value="Sig_transdc_His_kin-like_C"/>
</dbReference>
<dbReference type="EMBL" id="BMGB01000001">
    <property type="protein sequence ID" value="GGB05436.1"/>
    <property type="molecule type" value="Genomic_DNA"/>
</dbReference>
<sequence>MRLSRARWTLRQRLVFGIVALLAAVSFVVGAVSVLALNDSLVGKLDDQVVSASSRFQNIADRPGPGDGSGGRPPGDTAPLAGLPPGTVAGYNLGGTVVAVVLDDELDVTALTATQNARLAALTVEDTPVTVDLGGDLGEYRFVLTTASSQEKVLIGMSLAEVHSTVNQVLLVVVLVTLAGLVAAFAVGTAIVRVALRPLERVVATASHVAELPLERGEVALAVRVPDEDSDPRTEVGQVGAAINRMLGHVSAALTAREASEKKVRTFVADASHELRTPLASIRGYSELTRRGGHELPADVVHALARVEAESIRMTSLVEDLLLLARLDDGRSLESLPVDLGQLLTDAVSDAYAAGPDHEWALELPEQPVLVVGDGARLHQVVANLLANARVHTPAGTTVVTSVSLSGGFADVRVSDDGPGIDERVRDTVFERFARGDSSRSRVAGSTGLGLAIVAAIVEAHGGSVGVESEPGNTVFTVSLPIHAD</sequence>
<evidence type="ECO:0000256" key="7">
    <source>
        <dbReference type="ARBA" id="ARBA00022692"/>
    </source>
</evidence>
<dbReference type="InterPro" id="IPR003660">
    <property type="entry name" value="HAMP_dom"/>
</dbReference>
<feature type="transmembrane region" description="Helical" evidence="13">
    <location>
        <begin position="169"/>
        <end position="192"/>
    </location>
</feature>
<evidence type="ECO:0000256" key="6">
    <source>
        <dbReference type="ARBA" id="ARBA00022679"/>
    </source>
</evidence>
<comment type="caution">
    <text evidence="16">The sequence shown here is derived from an EMBL/GenBank/DDBJ whole genome shotgun (WGS) entry which is preliminary data.</text>
</comment>
<dbReference type="PANTHER" id="PTHR45436:SF5">
    <property type="entry name" value="SENSOR HISTIDINE KINASE TRCS"/>
    <property type="match status" value="1"/>
</dbReference>
<keyword evidence="7 13" id="KW-0812">Transmembrane</keyword>
<dbReference type="InterPro" id="IPR003661">
    <property type="entry name" value="HisK_dim/P_dom"/>
</dbReference>
<keyword evidence="5" id="KW-0597">Phosphoprotein</keyword>
<organism evidence="16 17">
    <name type="scientific">Conyzicola nivalis</name>
    <dbReference type="NCBI Taxonomy" id="1477021"/>
    <lineage>
        <taxon>Bacteria</taxon>
        <taxon>Bacillati</taxon>
        <taxon>Actinomycetota</taxon>
        <taxon>Actinomycetes</taxon>
        <taxon>Micrococcales</taxon>
        <taxon>Microbacteriaceae</taxon>
        <taxon>Conyzicola</taxon>
    </lineage>
</organism>
<keyword evidence="9 13" id="KW-1133">Transmembrane helix</keyword>